<evidence type="ECO:0000256" key="8">
    <source>
        <dbReference type="SAM" id="Phobius"/>
    </source>
</evidence>
<accession>A0ABQ9J268</accession>
<evidence type="ECO:0000256" key="1">
    <source>
        <dbReference type="ARBA" id="ARBA00004575"/>
    </source>
</evidence>
<keyword evidence="7" id="KW-0539">Nucleus</keyword>
<evidence type="ECO:0000256" key="7">
    <source>
        <dbReference type="ARBA" id="ARBA00023242"/>
    </source>
</evidence>
<feature type="transmembrane region" description="Helical" evidence="8">
    <location>
        <begin position="139"/>
        <end position="156"/>
    </location>
</feature>
<keyword evidence="11" id="KW-1185">Reference proteome</keyword>
<protein>
    <recommendedName>
        <fullName evidence="12">Nuclear envelope integral membrane protein 1</fullName>
    </recommendedName>
</protein>
<evidence type="ECO:0000313" key="11">
    <source>
        <dbReference type="Proteomes" id="UP001162164"/>
    </source>
</evidence>
<feature type="transmembrane region" description="Helical" evidence="8">
    <location>
        <begin position="163"/>
        <end position="184"/>
    </location>
</feature>
<feature type="transmembrane region" description="Helical" evidence="8">
    <location>
        <begin position="196"/>
        <end position="214"/>
    </location>
</feature>
<comment type="subcellular location">
    <subcellularLocation>
        <location evidence="1">Nucleus inner membrane</location>
        <topology evidence="1">Multi-pass membrane protein</topology>
        <orientation evidence="1">Nucleoplasmic side</orientation>
    </subcellularLocation>
</comment>
<dbReference type="Pfam" id="PF10225">
    <property type="entry name" value="NEMP"/>
    <property type="match status" value="1"/>
</dbReference>
<keyword evidence="6 8" id="KW-0472">Membrane</keyword>
<evidence type="ECO:0000256" key="5">
    <source>
        <dbReference type="ARBA" id="ARBA00022989"/>
    </source>
</evidence>
<evidence type="ECO:0000256" key="6">
    <source>
        <dbReference type="ARBA" id="ARBA00023136"/>
    </source>
</evidence>
<dbReference type="EMBL" id="JAPWTJ010001442">
    <property type="protein sequence ID" value="KAJ8971703.1"/>
    <property type="molecule type" value="Genomic_DNA"/>
</dbReference>
<evidence type="ECO:0000313" key="10">
    <source>
        <dbReference type="EMBL" id="KAJ8971703.1"/>
    </source>
</evidence>
<feature type="chain" id="PRO_5047206200" description="Nuclear envelope integral membrane protein 1" evidence="9">
    <location>
        <begin position="24"/>
        <end position="399"/>
    </location>
</feature>
<feature type="signal peptide" evidence="9">
    <location>
        <begin position="1"/>
        <end position="23"/>
    </location>
</feature>
<comment type="similarity">
    <text evidence="2">Belongs to the NEMP family.</text>
</comment>
<evidence type="ECO:0000256" key="4">
    <source>
        <dbReference type="ARBA" id="ARBA00022729"/>
    </source>
</evidence>
<dbReference type="InterPro" id="IPR019358">
    <property type="entry name" value="NEMP_fam"/>
</dbReference>
<gene>
    <name evidence="10" type="ORF">NQ317_006005</name>
</gene>
<organism evidence="10 11">
    <name type="scientific">Molorchus minor</name>
    <dbReference type="NCBI Taxonomy" id="1323400"/>
    <lineage>
        <taxon>Eukaryota</taxon>
        <taxon>Metazoa</taxon>
        <taxon>Ecdysozoa</taxon>
        <taxon>Arthropoda</taxon>
        <taxon>Hexapoda</taxon>
        <taxon>Insecta</taxon>
        <taxon>Pterygota</taxon>
        <taxon>Neoptera</taxon>
        <taxon>Endopterygota</taxon>
        <taxon>Coleoptera</taxon>
        <taxon>Polyphaga</taxon>
        <taxon>Cucujiformia</taxon>
        <taxon>Chrysomeloidea</taxon>
        <taxon>Cerambycidae</taxon>
        <taxon>Lamiinae</taxon>
        <taxon>Monochamini</taxon>
        <taxon>Molorchus</taxon>
    </lineage>
</organism>
<keyword evidence="4 9" id="KW-0732">Signal</keyword>
<dbReference type="PANTHER" id="PTHR13598:SF1">
    <property type="entry name" value="AT07567P-RELATED"/>
    <property type="match status" value="1"/>
</dbReference>
<proteinExistence type="inferred from homology"/>
<evidence type="ECO:0008006" key="12">
    <source>
        <dbReference type="Google" id="ProtNLM"/>
    </source>
</evidence>
<keyword evidence="5 8" id="KW-1133">Transmembrane helix</keyword>
<reference evidence="10" key="1">
    <citation type="journal article" date="2023" name="Insect Mol. Biol.">
        <title>Genome sequencing provides insights into the evolution of gene families encoding plant cell wall-degrading enzymes in longhorned beetles.</title>
        <authorList>
            <person name="Shin N.R."/>
            <person name="Okamura Y."/>
            <person name="Kirsch R."/>
            <person name="Pauchet Y."/>
        </authorList>
    </citation>
    <scope>NUCLEOTIDE SEQUENCE</scope>
    <source>
        <strain evidence="10">MMC_N1</strain>
    </source>
</reference>
<dbReference type="PANTHER" id="PTHR13598">
    <property type="entry name" value="AT07567P-RELATED"/>
    <property type="match status" value="1"/>
</dbReference>
<comment type="caution">
    <text evidence="10">The sequence shown here is derived from an EMBL/GenBank/DDBJ whole genome shotgun (WGS) entry which is preliminary data.</text>
</comment>
<dbReference type="Proteomes" id="UP001162164">
    <property type="component" value="Unassembled WGS sequence"/>
</dbReference>
<feature type="transmembrane region" description="Helical" evidence="8">
    <location>
        <begin position="267"/>
        <end position="289"/>
    </location>
</feature>
<sequence>MLRPFYLLSLILLLCTLMPGSLSIKEYILNHGDTIRIKPSPSGQLDVFCYIGKPKYIVHIWQSVLLQITHPNDDYVQYEGPNFEIVQKQYFDKRYSWSFPNLFSAKQKHIKLNPFNSSCIGIESQDSYTVYLNVIRIDLWKVIMLITGVVLFMSAEKLSTNTIFHYICGVLLGICASFLILIYFISKLFPRKPFMYGVLGCGWTIVIYALQILWENIRVIILSYKLYVLWYIAITGLLSFITCYMLGPVENPRTKNLIKWLLQVAGLVSVFYSSYFQEAAMAQIVILLISHNLPKKWIAAPKTYWKKKFPPKIKRLSNDEYYEQGVRETTKALEGLRQYCLSPRCNQWKTALKIKDVKRFASFIEGNSHLSDEEILEYETSINGQVTDDRAKRHSNRRR</sequence>
<evidence type="ECO:0000256" key="3">
    <source>
        <dbReference type="ARBA" id="ARBA00022692"/>
    </source>
</evidence>
<feature type="transmembrane region" description="Helical" evidence="8">
    <location>
        <begin position="226"/>
        <end position="247"/>
    </location>
</feature>
<keyword evidence="3 8" id="KW-0812">Transmembrane</keyword>
<evidence type="ECO:0000256" key="9">
    <source>
        <dbReference type="SAM" id="SignalP"/>
    </source>
</evidence>
<evidence type="ECO:0000256" key="2">
    <source>
        <dbReference type="ARBA" id="ARBA00005748"/>
    </source>
</evidence>
<name>A0ABQ9J268_9CUCU</name>